<accession>A0A6I4VTA1</accession>
<proteinExistence type="predicted"/>
<dbReference type="SUPFAM" id="SSF64288">
    <property type="entry name" value="Chorismate lyase-like"/>
    <property type="match status" value="1"/>
</dbReference>
<dbReference type="EMBL" id="WUUL01000004">
    <property type="protein sequence ID" value="MXQ53701.1"/>
    <property type="molecule type" value="Genomic_DNA"/>
</dbReference>
<sequence>MENFNQLHLNRIGNLIVQTTSSITKLIEILYEVQLKVEIINQQELSECPKLMKRYHKEQLEKPVLREICLVDDHSRRYIFAETLFYKENITNDISDELYGTDIPIGKILEKNKLEYYREILDYGIIQDSIIAKHLGLNDDDWLIYKVCSTRHQGENLFLICEYFPIDRLELSS</sequence>
<evidence type="ECO:0000313" key="1">
    <source>
        <dbReference type="EMBL" id="MXQ53701.1"/>
    </source>
</evidence>
<dbReference type="Pfam" id="PF01947">
    <property type="entry name" value="Rv2949c-like"/>
    <property type="match status" value="1"/>
</dbReference>
<dbReference type="Proteomes" id="UP000430692">
    <property type="component" value="Unassembled WGS sequence"/>
</dbReference>
<dbReference type="RefSeq" id="WP_160801054.1">
    <property type="nucleotide sequence ID" value="NZ_WUUL01000004.1"/>
</dbReference>
<gene>
    <name evidence="1" type="ORF">GSM42_08165</name>
</gene>
<name>A0A6I4VTA1_9BACL</name>
<protein>
    <submittedName>
        <fullName evidence="1">DUF98 domain-containing protein</fullName>
    </submittedName>
</protein>
<dbReference type="AlphaFoldDB" id="A0A6I4VTA1"/>
<dbReference type="InterPro" id="IPR002800">
    <property type="entry name" value="Rv2949c-like"/>
</dbReference>
<dbReference type="Gene3D" id="3.40.1410.10">
    <property type="entry name" value="Chorismate lyase-like"/>
    <property type="match status" value="1"/>
</dbReference>
<evidence type="ECO:0000313" key="2">
    <source>
        <dbReference type="Proteomes" id="UP000430692"/>
    </source>
</evidence>
<organism evidence="1 2">
    <name type="scientific">Shimazuella alba</name>
    <dbReference type="NCBI Taxonomy" id="2690964"/>
    <lineage>
        <taxon>Bacteria</taxon>
        <taxon>Bacillati</taxon>
        <taxon>Bacillota</taxon>
        <taxon>Bacilli</taxon>
        <taxon>Bacillales</taxon>
        <taxon>Thermoactinomycetaceae</taxon>
        <taxon>Shimazuella</taxon>
    </lineage>
</organism>
<keyword evidence="2" id="KW-1185">Reference proteome</keyword>
<dbReference type="InterPro" id="IPR028978">
    <property type="entry name" value="Chorismate_lyase_/UTRA_dom_sf"/>
</dbReference>
<reference evidence="1 2" key="1">
    <citation type="submission" date="2019-12" db="EMBL/GenBank/DDBJ databases">
        <title>Whole-genome analyses of novel actinobacteria.</title>
        <authorList>
            <person name="Sahin N."/>
            <person name="Saygin H."/>
        </authorList>
    </citation>
    <scope>NUCLEOTIDE SEQUENCE [LARGE SCALE GENOMIC DNA]</scope>
    <source>
        <strain evidence="1 2">KC615</strain>
    </source>
</reference>
<comment type="caution">
    <text evidence="1">The sequence shown here is derived from an EMBL/GenBank/DDBJ whole genome shotgun (WGS) entry which is preliminary data.</text>
</comment>